<reference evidence="1" key="1">
    <citation type="submission" date="2007-05" db="EMBL/GenBank/DDBJ databases">
        <title>Complete sequence of chromosome of Psychrobacter sp. PRwf-1.</title>
        <authorList>
            <consortium name="US DOE Joint Genome Institute"/>
            <person name="Copeland A."/>
            <person name="Lucas S."/>
            <person name="Lapidus A."/>
            <person name="Barry K."/>
            <person name="Detter J.C."/>
            <person name="Glavina del Rio T."/>
            <person name="Hammon N."/>
            <person name="Israni S."/>
            <person name="Dalin E."/>
            <person name="Tice H."/>
            <person name="Pitluck S."/>
            <person name="Chain P."/>
            <person name="Malfatti S."/>
            <person name="Shin M."/>
            <person name="Vergez L."/>
            <person name="Schmutz J."/>
            <person name="Larimer F."/>
            <person name="Land M."/>
            <person name="Hauser L."/>
            <person name="Kyrpides N."/>
            <person name="Kim E."/>
            <person name="Tiedje J."/>
            <person name="Richardson P."/>
        </authorList>
    </citation>
    <scope>NUCLEOTIDE SEQUENCE [LARGE SCALE GENOMIC DNA]</scope>
    <source>
        <strain evidence="1">PRwf-1</strain>
    </source>
</reference>
<proteinExistence type="predicted"/>
<organism evidence="1">
    <name type="scientific">Psychrobacter sp. (strain PRwf-1)</name>
    <dbReference type="NCBI Taxonomy" id="349106"/>
    <lineage>
        <taxon>Bacteria</taxon>
        <taxon>Pseudomonadati</taxon>
        <taxon>Pseudomonadota</taxon>
        <taxon>Gammaproteobacteria</taxon>
        <taxon>Moraxellales</taxon>
        <taxon>Moraxellaceae</taxon>
        <taxon>Psychrobacter</taxon>
    </lineage>
</organism>
<dbReference type="HOGENOM" id="CLU_920920_0_0_6"/>
<accession>A5WF45</accession>
<dbReference type="STRING" id="349106.PsycPRwf_1341"/>
<dbReference type="Pfam" id="PF11236">
    <property type="entry name" value="DUF3037"/>
    <property type="match status" value="1"/>
</dbReference>
<evidence type="ECO:0000313" key="1">
    <source>
        <dbReference type="EMBL" id="ABQ94286.1"/>
    </source>
</evidence>
<sequence>MNWREALSTEGKPRPHRVSGKFQVIRFMPNLVAQEIFNIGIVFIDNQNKRHIRMLNNAKAFECLYGKAGAAQVQNMLTYANDVTESLGESASLASPHLSYSEPLFTQGLTADQILSSLYDEYINLICNDEATTAKRGAINTDNLRKKVFSRLRKINPRGYNDILHEDPIIVERKNEKIELNLPIWKYDKLFEDSFFATIISADFIPEAYLGYNLDTLGAMNLQAACEIQGSKSKAGFFIYCPNPDTSDINEADYLRIKTHINKTLKNVQYVASRTNTILDYKVSENLETLNAAVLDFTSA</sequence>
<dbReference type="InterPro" id="IPR021398">
    <property type="entry name" value="DUF3037"/>
</dbReference>
<protein>
    <recommendedName>
        <fullName evidence="2">DUF3037 domain-containing protein</fullName>
    </recommendedName>
</protein>
<gene>
    <name evidence="1" type="ordered locus">PsycPRwf_1341</name>
</gene>
<evidence type="ECO:0008006" key="2">
    <source>
        <dbReference type="Google" id="ProtNLM"/>
    </source>
</evidence>
<name>A5WF45_PSYWF</name>
<dbReference type="KEGG" id="prw:PsycPRwf_1341"/>
<dbReference type="EMBL" id="CP000713">
    <property type="protein sequence ID" value="ABQ94286.1"/>
    <property type="molecule type" value="Genomic_DNA"/>
</dbReference>
<dbReference type="AlphaFoldDB" id="A5WF45"/>